<evidence type="ECO:0000256" key="8">
    <source>
        <dbReference type="ARBA" id="ARBA00022962"/>
    </source>
</evidence>
<dbReference type="InterPro" id="IPR029055">
    <property type="entry name" value="Ntn_hydrolases_N"/>
</dbReference>
<name>A0A0L7KFK6_OPEBR</name>
<dbReference type="GO" id="GO:0019676">
    <property type="term" value="P:ammonia assimilation cycle"/>
    <property type="evidence" value="ECO:0007669"/>
    <property type="project" value="TreeGrafter"/>
</dbReference>
<accession>A0A0L7KFK6</accession>
<evidence type="ECO:0000259" key="17">
    <source>
        <dbReference type="Pfam" id="PF04898"/>
    </source>
</evidence>
<evidence type="ECO:0000313" key="19">
    <source>
        <dbReference type="Proteomes" id="UP000037510"/>
    </source>
</evidence>
<gene>
    <name evidence="18" type="ORF">OBRU01_25136</name>
</gene>
<dbReference type="AlphaFoldDB" id="A0A0L7KFK6"/>
<dbReference type="InterPro" id="IPR013785">
    <property type="entry name" value="Aldolase_TIM"/>
</dbReference>
<dbReference type="Gene3D" id="3.20.20.70">
    <property type="entry name" value="Aldolase class I"/>
    <property type="match status" value="3"/>
</dbReference>
<evidence type="ECO:0000256" key="7">
    <source>
        <dbReference type="ARBA" id="ARBA00022723"/>
    </source>
</evidence>
<keyword evidence="19" id="KW-1185">Reference proteome</keyword>
<dbReference type="InterPro" id="IPR050711">
    <property type="entry name" value="ET-N_metabolism_enzyme"/>
</dbReference>
<evidence type="ECO:0000256" key="1">
    <source>
        <dbReference type="ARBA" id="ARBA00001917"/>
    </source>
</evidence>
<keyword evidence="6" id="KW-0288">FMN</keyword>
<dbReference type="Gene3D" id="3.60.20.10">
    <property type="entry name" value="Glutamine Phosphoribosylpyrophosphate, subunit 1, domain 1"/>
    <property type="match status" value="1"/>
</dbReference>
<proteinExistence type="inferred from homology"/>
<sequence length="556" mass="60687">MTMVPEAWQNDATMPKEKRDYYQWASSAMEPNGLRPSRFYVTSENILVMASEVGVYDSRLKPGRMLLVDTEEKKIIQDITMEDIHKSVKPETGVFQNGVAKTTITGLEDKRLGLKEALGSMGNDAPLACLSQFQPLPYEYFKQLEKIVMSLLCPIGPAPNILQPSAEFMHRIFLPQPILSLPDLEALKHTAHRGWKASLTVIAGAALRAASEGYKLLILSDRAAGPTRVPVSSLLALGNTYFGLEASLTVIAGAALRAASEGYKLLILSDRAAGPTRVPVSSLLALGAVHHHLIETRQRMKVGILVETAEAREVHHMCVLLGKNHFVLLPQLAFALRGDNIIDNSLSDTDIYTAYQNAIETGLAKVMAKMGISTLQSYKSAVHHHLIETRQRMKVGILVETAEAREVHHMCVLLGYGADAICPYLAFELAFALRGDNIIDNSLSDNDIYTAYQNAIETGLAKVMAKMGISTLQSESSLESVRACTLRGQLELVRLDDPVPIDEVEPASEIVKRFATAMNRIGGKSNTGEGGENADRYLNQIKMAQGAKPGEGGELP</sequence>
<dbReference type="PANTHER" id="PTHR11938">
    <property type="entry name" value="FAD NADPH DEHYDROGENASE/OXIDOREDUCTASE"/>
    <property type="match status" value="1"/>
</dbReference>
<dbReference type="GO" id="GO:0006537">
    <property type="term" value="P:glutamate biosynthetic process"/>
    <property type="evidence" value="ECO:0007669"/>
    <property type="project" value="UniProtKB-KW"/>
</dbReference>
<evidence type="ECO:0000256" key="5">
    <source>
        <dbReference type="ARBA" id="ARBA00022630"/>
    </source>
</evidence>
<protein>
    <recommendedName>
        <fullName evidence="15">glutamate synthase (ferredoxin)</fullName>
        <ecNumber evidence="15">1.4.7.1</ecNumber>
    </recommendedName>
</protein>
<keyword evidence="13" id="KW-0003">3Fe-4S</keyword>
<evidence type="ECO:0000256" key="10">
    <source>
        <dbReference type="ARBA" id="ARBA00023004"/>
    </source>
</evidence>
<organism evidence="18 19">
    <name type="scientific">Operophtera brumata</name>
    <name type="common">Winter moth</name>
    <name type="synonym">Phalaena brumata</name>
    <dbReference type="NCBI Taxonomy" id="104452"/>
    <lineage>
        <taxon>Eukaryota</taxon>
        <taxon>Metazoa</taxon>
        <taxon>Ecdysozoa</taxon>
        <taxon>Arthropoda</taxon>
        <taxon>Hexapoda</taxon>
        <taxon>Insecta</taxon>
        <taxon>Pterygota</taxon>
        <taxon>Neoptera</taxon>
        <taxon>Endopterygota</taxon>
        <taxon>Lepidoptera</taxon>
        <taxon>Glossata</taxon>
        <taxon>Ditrysia</taxon>
        <taxon>Geometroidea</taxon>
        <taxon>Geometridae</taxon>
        <taxon>Larentiinae</taxon>
        <taxon>Operophtera</taxon>
    </lineage>
</organism>
<keyword evidence="4" id="KW-0028">Amino-acid biosynthesis</keyword>
<dbReference type="Pfam" id="PF00310">
    <property type="entry name" value="GATase_2"/>
    <property type="match status" value="2"/>
</dbReference>
<keyword evidence="10" id="KW-0408">Iron</keyword>
<dbReference type="Proteomes" id="UP000037510">
    <property type="component" value="Unassembled WGS sequence"/>
</dbReference>
<reference evidence="18 19" key="1">
    <citation type="journal article" date="2015" name="Genome Biol. Evol.">
        <title>The genome of winter moth (Operophtera brumata) provides a genomic perspective on sexual dimorphism and phenology.</title>
        <authorList>
            <person name="Derks M.F."/>
            <person name="Smit S."/>
            <person name="Salis L."/>
            <person name="Schijlen E."/>
            <person name="Bossers A."/>
            <person name="Mateman C."/>
            <person name="Pijl A.S."/>
            <person name="de Ridder D."/>
            <person name="Groenen M.A."/>
            <person name="Visser M.E."/>
            <person name="Megens H.J."/>
        </authorList>
    </citation>
    <scope>NUCLEOTIDE SEQUENCE [LARGE SCALE GENOMIC DNA]</scope>
    <source>
        <strain evidence="18">WM2013NL</strain>
        <tissue evidence="18">Head and thorax</tissue>
    </source>
</reference>
<dbReference type="SUPFAM" id="SSF51395">
    <property type="entry name" value="FMN-linked oxidoreductases"/>
    <property type="match status" value="3"/>
</dbReference>
<evidence type="ECO:0000259" key="16">
    <source>
        <dbReference type="Pfam" id="PF00310"/>
    </source>
</evidence>
<feature type="non-terminal residue" evidence="18">
    <location>
        <position position="1"/>
    </location>
</feature>
<dbReference type="Pfam" id="PF04898">
    <property type="entry name" value="Glu_syn_central"/>
    <property type="match status" value="2"/>
</dbReference>
<keyword evidence="11" id="KW-0411">Iron-sulfur</keyword>
<dbReference type="PANTHER" id="PTHR11938:SF133">
    <property type="entry name" value="GLUTAMATE SYNTHASE (NADH)"/>
    <property type="match status" value="1"/>
</dbReference>
<dbReference type="GO" id="GO:0051538">
    <property type="term" value="F:3 iron, 4 sulfur cluster binding"/>
    <property type="evidence" value="ECO:0007669"/>
    <property type="project" value="UniProtKB-KW"/>
</dbReference>
<dbReference type="SUPFAM" id="SSF56235">
    <property type="entry name" value="N-terminal nucleophile aminohydrolases (Ntn hydrolases)"/>
    <property type="match status" value="1"/>
</dbReference>
<comment type="caution">
    <text evidence="18">The sequence shown here is derived from an EMBL/GenBank/DDBJ whole genome shotgun (WGS) entry which is preliminary data.</text>
</comment>
<comment type="cofactor">
    <cofactor evidence="1">
        <name>FMN</name>
        <dbReference type="ChEBI" id="CHEBI:58210"/>
    </cofactor>
</comment>
<evidence type="ECO:0000256" key="2">
    <source>
        <dbReference type="ARBA" id="ARBA00001927"/>
    </source>
</evidence>
<feature type="non-terminal residue" evidence="18">
    <location>
        <position position="556"/>
    </location>
</feature>
<evidence type="ECO:0000256" key="6">
    <source>
        <dbReference type="ARBA" id="ARBA00022643"/>
    </source>
</evidence>
<keyword evidence="9" id="KW-0560">Oxidoreductase</keyword>
<dbReference type="InterPro" id="IPR017932">
    <property type="entry name" value="GATase_2_dom"/>
</dbReference>
<keyword evidence="8" id="KW-0315">Glutamine amidotransferase</keyword>
<evidence type="ECO:0000256" key="4">
    <source>
        <dbReference type="ARBA" id="ARBA00022605"/>
    </source>
</evidence>
<comment type="similarity">
    <text evidence="3">Belongs to the glutamate synthase family.</text>
</comment>
<evidence type="ECO:0000256" key="9">
    <source>
        <dbReference type="ARBA" id="ARBA00023002"/>
    </source>
</evidence>
<evidence type="ECO:0000256" key="15">
    <source>
        <dbReference type="ARBA" id="ARBA00039085"/>
    </source>
</evidence>
<evidence type="ECO:0000256" key="14">
    <source>
        <dbReference type="ARBA" id="ARBA00037928"/>
    </source>
</evidence>
<feature type="domain" description="Glutamate synthase central-N" evidence="17">
    <location>
        <begin position="115"/>
        <end position="239"/>
    </location>
</feature>
<dbReference type="InterPro" id="IPR006982">
    <property type="entry name" value="Glu_synth_centr_N"/>
</dbReference>
<dbReference type="GO" id="GO:0016041">
    <property type="term" value="F:glutamate synthase (ferredoxin) activity"/>
    <property type="evidence" value="ECO:0007669"/>
    <property type="project" value="UniProtKB-EC"/>
</dbReference>
<keyword evidence="12" id="KW-0314">Glutamate biosynthesis</keyword>
<evidence type="ECO:0000256" key="3">
    <source>
        <dbReference type="ARBA" id="ARBA00009716"/>
    </source>
</evidence>
<feature type="domain" description="Glutamine amidotransferase type-2" evidence="16">
    <location>
        <begin position="32"/>
        <end position="88"/>
    </location>
</feature>
<evidence type="ECO:0000256" key="11">
    <source>
        <dbReference type="ARBA" id="ARBA00023014"/>
    </source>
</evidence>
<dbReference type="GO" id="GO:0016040">
    <property type="term" value="F:glutamate synthase (NADH) activity"/>
    <property type="evidence" value="ECO:0007669"/>
    <property type="project" value="TreeGrafter"/>
</dbReference>
<evidence type="ECO:0000256" key="12">
    <source>
        <dbReference type="ARBA" id="ARBA00023164"/>
    </source>
</evidence>
<keyword evidence="7" id="KW-0479">Metal-binding</keyword>
<comment type="pathway">
    <text evidence="14">Amino-acid biosynthesis; L-glutamate biosynthesis via GLT pathway; L-glutamate from 2-oxoglutarate and L-glutamine (ferredoxin route): step 1/1.</text>
</comment>
<feature type="domain" description="Glutamate synthase central-N" evidence="17">
    <location>
        <begin position="242"/>
        <end position="381"/>
    </location>
</feature>
<dbReference type="GO" id="GO:0046872">
    <property type="term" value="F:metal ion binding"/>
    <property type="evidence" value="ECO:0007669"/>
    <property type="project" value="UniProtKB-KW"/>
</dbReference>
<dbReference type="STRING" id="104452.A0A0L7KFK6"/>
<evidence type="ECO:0000256" key="13">
    <source>
        <dbReference type="ARBA" id="ARBA00023291"/>
    </source>
</evidence>
<feature type="domain" description="Glutamine amidotransferase type-2" evidence="16">
    <location>
        <begin position="1"/>
        <end position="31"/>
    </location>
</feature>
<dbReference type="EC" id="1.4.7.1" evidence="15"/>
<evidence type="ECO:0000313" key="18">
    <source>
        <dbReference type="EMBL" id="KOB62123.1"/>
    </source>
</evidence>
<comment type="cofactor">
    <cofactor evidence="2">
        <name>[3Fe-4S] cluster</name>
        <dbReference type="ChEBI" id="CHEBI:21137"/>
    </cofactor>
</comment>
<keyword evidence="5" id="KW-0285">Flavoprotein</keyword>
<dbReference type="EMBL" id="JTDY01009948">
    <property type="protein sequence ID" value="KOB62123.1"/>
    <property type="molecule type" value="Genomic_DNA"/>
</dbReference>